<reference evidence="1" key="2">
    <citation type="journal article" date="2015" name="Fish Shellfish Immunol.">
        <title>Early steps in the European eel (Anguilla anguilla)-Vibrio vulnificus interaction in the gills: Role of the RtxA13 toxin.</title>
        <authorList>
            <person name="Callol A."/>
            <person name="Pajuelo D."/>
            <person name="Ebbesson L."/>
            <person name="Teles M."/>
            <person name="MacKenzie S."/>
            <person name="Amaro C."/>
        </authorList>
    </citation>
    <scope>NUCLEOTIDE SEQUENCE</scope>
</reference>
<dbReference type="EMBL" id="GBXM01024773">
    <property type="protein sequence ID" value="JAH83804.1"/>
    <property type="molecule type" value="Transcribed_RNA"/>
</dbReference>
<name>A0A0E9W0A1_ANGAN</name>
<organism evidence="1">
    <name type="scientific">Anguilla anguilla</name>
    <name type="common">European freshwater eel</name>
    <name type="synonym">Muraena anguilla</name>
    <dbReference type="NCBI Taxonomy" id="7936"/>
    <lineage>
        <taxon>Eukaryota</taxon>
        <taxon>Metazoa</taxon>
        <taxon>Chordata</taxon>
        <taxon>Craniata</taxon>
        <taxon>Vertebrata</taxon>
        <taxon>Euteleostomi</taxon>
        <taxon>Actinopterygii</taxon>
        <taxon>Neopterygii</taxon>
        <taxon>Teleostei</taxon>
        <taxon>Anguilliformes</taxon>
        <taxon>Anguillidae</taxon>
        <taxon>Anguilla</taxon>
    </lineage>
</organism>
<evidence type="ECO:0000313" key="1">
    <source>
        <dbReference type="EMBL" id="JAH83804.1"/>
    </source>
</evidence>
<dbReference type="AlphaFoldDB" id="A0A0E9W0A1"/>
<accession>A0A0E9W0A1</accession>
<protein>
    <submittedName>
        <fullName evidence="1">Uncharacterized protein</fullName>
    </submittedName>
</protein>
<sequence length="31" mass="3522">MNSVFLFAAYAMTHQGCGNLWQGNCLQRQCE</sequence>
<proteinExistence type="predicted"/>
<reference evidence="1" key="1">
    <citation type="submission" date="2014-11" db="EMBL/GenBank/DDBJ databases">
        <authorList>
            <person name="Amaro Gonzalez C."/>
        </authorList>
    </citation>
    <scope>NUCLEOTIDE SEQUENCE</scope>
</reference>